<dbReference type="SUPFAM" id="SSF69025">
    <property type="entry name" value="Hypothetical protein MTH865"/>
    <property type="match status" value="1"/>
</dbReference>
<proteinExistence type="predicted"/>
<organism evidence="1">
    <name type="scientific">bioreactor metagenome</name>
    <dbReference type="NCBI Taxonomy" id="1076179"/>
    <lineage>
        <taxon>unclassified sequences</taxon>
        <taxon>metagenomes</taxon>
        <taxon>ecological metagenomes</taxon>
    </lineage>
</organism>
<accession>A0A644VD76</accession>
<dbReference type="AlphaFoldDB" id="A0A644VD76"/>
<evidence type="ECO:0000313" key="1">
    <source>
        <dbReference type="EMBL" id="MPL89319.1"/>
    </source>
</evidence>
<dbReference type="InterPro" id="IPR036825">
    <property type="entry name" value="MTH865-like_sf"/>
</dbReference>
<reference evidence="1" key="1">
    <citation type="submission" date="2019-08" db="EMBL/GenBank/DDBJ databases">
        <authorList>
            <person name="Kucharzyk K."/>
            <person name="Murdoch R.W."/>
            <person name="Higgins S."/>
            <person name="Loffler F."/>
        </authorList>
    </citation>
    <scope>NUCLEOTIDE SEQUENCE</scope>
</reference>
<dbReference type="EMBL" id="VSSQ01000277">
    <property type="protein sequence ID" value="MPL89319.1"/>
    <property type="molecule type" value="Genomic_DNA"/>
</dbReference>
<dbReference type="InterPro" id="IPR024093">
    <property type="entry name" value="Uncharacterised_MTH865"/>
</dbReference>
<sequence>MPTWSYTGKDVSQTKAEESLKAIKGACFGCETHSTDCPIAKAAGEVAGMPGFVPLTVKEQIHAQISGALAGASFPIDTPAALIAAFPNGADTTCQVGDLKMTAGEAGTLLTSADFPFTSAKSVADVIVERAGL</sequence>
<comment type="caution">
    <text evidence="1">The sequence shown here is derived from an EMBL/GenBank/DDBJ whole genome shotgun (WGS) entry which is preliminary data.</text>
</comment>
<dbReference type="Pfam" id="PF07747">
    <property type="entry name" value="MTH865"/>
    <property type="match status" value="1"/>
</dbReference>
<dbReference type="Gene3D" id="1.10.238.80">
    <property type="entry name" value="MTH865-like"/>
    <property type="match status" value="1"/>
</dbReference>
<protein>
    <submittedName>
        <fullName evidence="1">Uncharacterized protein</fullName>
    </submittedName>
</protein>
<name>A0A644VD76_9ZZZZ</name>
<gene>
    <name evidence="1" type="ORF">SDC9_35353</name>
</gene>